<gene>
    <name evidence="5" type="ORF">EDS130_LOCUS39484</name>
    <name evidence="4" type="ORF">XAT740_LOCUS7963</name>
</gene>
<dbReference type="EMBL" id="CAJNOJ010000444">
    <property type="protein sequence ID" value="CAF1450459.1"/>
    <property type="molecule type" value="Genomic_DNA"/>
</dbReference>
<dbReference type="Proteomes" id="UP000663852">
    <property type="component" value="Unassembled WGS sequence"/>
</dbReference>
<dbReference type="GO" id="GO:0008234">
    <property type="term" value="F:cysteine-type peptidase activity"/>
    <property type="evidence" value="ECO:0007669"/>
    <property type="project" value="InterPro"/>
</dbReference>
<dbReference type="CDD" id="cd02619">
    <property type="entry name" value="Peptidase_C1"/>
    <property type="match status" value="1"/>
</dbReference>
<evidence type="ECO:0000256" key="1">
    <source>
        <dbReference type="ARBA" id="ARBA00008455"/>
    </source>
</evidence>
<evidence type="ECO:0000259" key="3">
    <source>
        <dbReference type="SMART" id="SM00645"/>
    </source>
</evidence>
<reference evidence="5" key="1">
    <citation type="submission" date="2021-02" db="EMBL/GenBank/DDBJ databases">
        <authorList>
            <person name="Nowell W R."/>
        </authorList>
    </citation>
    <scope>NUCLEOTIDE SEQUENCE</scope>
</reference>
<dbReference type="InterPro" id="IPR025660">
    <property type="entry name" value="Pept_his_AS"/>
</dbReference>
<dbReference type="SMART" id="SM00645">
    <property type="entry name" value="Pept_C1"/>
    <property type="match status" value="1"/>
</dbReference>
<proteinExistence type="inferred from homology"/>
<dbReference type="EMBL" id="CAJNOR010000389">
    <property type="protein sequence ID" value="CAF0899836.1"/>
    <property type="molecule type" value="Genomic_DNA"/>
</dbReference>
<comment type="caution">
    <text evidence="5">The sequence shown here is derived from an EMBL/GenBank/DDBJ whole genome shotgun (WGS) entry which is preliminary data.</text>
</comment>
<dbReference type="Pfam" id="PF00112">
    <property type="entry name" value="Peptidase_C1"/>
    <property type="match status" value="1"/>
</dbReference>
<dbReference type="OrthoDB" id="640249at2759"/>
<sequence length="352" mass="40461">MSYETKKQTTKNLYLISKRTNHRYVLNGDVESDAMPENEELSRDFAEHMVLEKSDLPKKVDLRPWMTKVEDQSTLKSCTANALAGAYEYLHSKATGQKIDVSRLFIYYNSRIRGLSRFGWLSDSGSSIDMAIQSLFEDGVCLEDMWEYDRWKVNDKPYSECYEAAKEHTILEALQVRRDLNVFKTCLAQGFPIVVSINVFSSFDKAAERGIVPMPRSFEDRQALHGRHAILIVGYSNSSQAFIVRNSWGENWGDQGYCYIPYDYIADPKLTNYAWTVKRLNVESMGHTGWCNVDGVNYTQRDENDESNELEGARSNEGDDEENEADMEEIDEDVDYVEYDEKADDNNDNTAN</sequence>
<evidence type="ECO:0000313" key="5">
    <source>
        <dbReference type="EMBL" id="CAF1450459.1"/>
    </source>
</evidence>
<dbReference type="AlphaFoldDB" id="A0A815PJS6"/>
<dbReference type="PANTHER" id="PTHR12411">
    <property type="entry name" value="CYSTEINE PROTEASE FAMILY C1-RELATED"/>
    <property type="match status" value="1"/>
</dbReference>
<name>A0A815PJS6_ADIRI</name>
<evidence type="ECO:0000256" key="2">
    <source>
        <dbReference type="SAM" id="MobiDB-lite"/>
    </source>
</evidence>
<evidence type="ECO:0000313" key="7">
    <source>
        <dbReference type="Proteomes" id="UP000663852"/>
    </source>
</evidence>
<comment type="similarity">
    <text evidence="1">Belongs to the peptidase C1 family.</text>
</comment>
<dbReference type="GO" id="GO:0006508">
    <property type="term" value="P:proteolysis"/>
    <property type="evidence" value="ECO:0007669"/>
    <property type="project" value="InterPro"/>
</dbReference>
<protein>
    <recommendedName>
        <fullName evidence="3">Peptidase C1A papain C-terminal domain-containing protein</fullName>
    </recommendedName>
</protein>
<dbReference type="SUPFAM" id="SSF54001">
    <property type="entry name" value="Cysteine proteinases"/>
    <property type="match status" value="1"/>
</dbReference>
<feature type="region of interest" description="Disordered" evidence="2">
    <location>
        <begin position="298"/>
        <end position="352"/>
    </location>
</feature>
<feature type="domain" description="Peptidase C1A papain C-terminal" evidence="3">
    <location>
        <begin position="56"/>
        <end position="278"/>
    </location>
</feature>
<dbReference type="Gene3D" id="3.90.70.10">
    <property type="entry name" value="Cysteine proteinases"/>
    <property type="match status" value="1"/>
</dbReference>
<dbReference type="Proteomes" id="UP000663828">
    <property type="component" value="Unassembled WGS sequence"/>
</dbReference>
<dbReference type="InterPro" id="IPR000668">
    <property type="entry name" value="Peptidase_C1A_C"/>
</dbReference>
<accession>A0A815PJS6</accession>
<keyword evidence="6" id="KW-1185">Reference proteome</keyword>
<evidence type="ECO:0000313" key="4">
    <source>
        <dbReference type="EMBL" id="CAF0899836.1"/>
    </source>
</evidence>
<evidence type="ECO:0000313" key="6">
    <source>
        <dbReference type="Proteomes" id="UP000663828"/>
    </source>
</evidence>
<dbReference type="PROSITE" id="PS00639">
    <property type="entry name" value="THIOL_PROTEASE_HIS"/>
    <property type="match status" value="1"/>
</dbReference>
<dbReference type="InterPro" id="IPR038765">
    <property type="entry name" value="Papain-like_cys_pep_sf"/>
</dbReference>
<organism evidence="5 7">
    <name type="scientific">Adineta ricciae</name>
    <name type="common">Rotifer</name>
    <dbReference type="NCBI Taxonomy" id="249248"/>
    <lineage>
        <taxon>Eukaryota</taxon>
        <taxon>Metazoa</taxon>
        <taxon>Spiralia</taxon>
        <taxon>Gnathifera</taxon>
        <taxon>Rotifera</taxon>
        <taxon>Eurotatoria</taxon>
        <taxon>Bdelloidea</taxon>
        <taxon>Adinetida</taxon>
        <taxon>Adinetidae</taxon>
        <taxon>Adineta</taxon>
    </lineage>
</organism>
<feature type="compositionally biased region" description="Acidic residues" evidence="2">
    <location>
        <begin position="318"/>
        <end position="352"/>
    </location>
</feature>
<dbReference type="InterPro" id="IPR013128">
    <property type="entry name" value="Peptidase_C1A"/>
</dbReference>